<evidence type="ECO:0000256" key="6">
    <source>
        <dbReference type="ARBA" id="ARBA00023065"/>
    </source>
</evidence>
<name>A0AA36G892_9BILA</name>
<keyword evidence="11" id="KW-1185">Reference proteome</keyword>
<evidence type="ECO:0000256" key="4">
    <source>
        <dbReference type="ARBA" id="ARBA00022692"/>
    </source>
</evidence>
<dbReference type="Proteomes" id="UP001177023">
    <property type="component" value="Unassembled WGS sequence"/>
</dbReference>
<sequence length="335" mass="37881">MSANINSVVSVFSNLFSNQGTTLLNAILIVTTIGGQSIIRKLTFACPCAYPLNEVHSLIFMVGPSIGLLCIGIMLNTTTWRLAHGCVFRHAKTRHSWKTICVSWVEVLAQASVAPIAWLFVVFLDGGYYTCYRAGGFCLMEKAVQCQNQTVLDFYKSSPGYGQMSEDGKFCPECICHMRPTDTLYLEAQSQIIAFMILIVYGTAAFLALCSIRMCDKYTMVQRQYVEMYKNEEKRNFDTVAKEFATQLSEANARAFFAHEAWDKKDWDWVSGVPEISNPMFARLKLIASEKSLRRYFTPLQLWTEEKGYQILRPDIAGNMAVRLANMEQGELKSE</sequence>
<dbReference type="AlphaFoldDB" id="A0AA36G892"/>
<accession>A0AA36G892</accession>
<proteinExistence type="inferred from homology"/>
<comment type="caution">
    <text evidence="10">The sequence shown here is derived from an EMBL/GenBank/DDBJ whole genome shotgun (WGS) entry which is preliminary data.</text>
</comment>
<keyword evidence="6" id="KW-0406">Ion transport</keyword>
<comment type="similarity">
    <text evidence="2">Belongs to the CALHM family.</text>
</comment>
<reference evidence="10" key="1">
    <citation type="submission" date="2023-06" db="EMBL/GenBank/DDBJ databases">
        <authorList>
            <person name="Delattre M."/>
        </authorList>
    </citation>
    <scope>NUCLEOTIDE SEQUENCE</scope>
    <source>
        <strain evidence="10">AF72</strain>
    </source>
</reference>
<evidence type="ECO:0000313" key="10">
    <source>
        <dbReference type="EMBL" id="CAJ0581703.1"/>
    </source>
</evidence>
<evidence type="ECO:0000256" key="5">
    <source>
        <dbReference type="ARBA" id="ARBA00022989"/>
    </source>
</evidence>
<comment type="subcellular location">
    <subcellularLocation>
        <location evidence="1">Membrane</location>
        <topology evidence="1">Multi-pass membrane protein</topology>
    </subcellularLocation>
</comment>
<feature type="non-terminal residue" evidence="10">
    <location>
        <position position="1"/>
    </location>
</feature>
<gene>
    <name evidence="10" type="ORF">MSPICULIGERA_LOCUS19858</name>
</gene>
<keyword evidence="4 9" id="KW-0812">Transmembrane</keyword>
<feature type="transmembrane region" description="Helical" evidence="9">
    <location>
        <begin position="58"/>
        <end position="80"/>
    </location>
</feature>
<evidence type="ECO:0000256" key="3">
    <source>
        <dbReference type="ARBA" id="ARBA00022448"/>
    </source>
</evidence>
<dbReference type="Pfam" id="PF14798">
    <property type="entry name" value="Ca_hom_mod"/>
    <property type="match status" value="1"/>
</dbReference>
<feature type="transmembrane region" description="Helical" evidence="9">
    <location>
        <begin position="101"/>
        <end position="124"/>
    </location>
</feature>
<keyword evidence="8" id="KW-0407">Ion channel</keyword>
<organism evidence="10 11">
    <name type="scientific">Mesorhabditis spiculigera</name>
    <dbReference type="NCBI Taxonomy" id="96644"/>
    <lineage>
        <taxon>Eukaryota</taxon>
        <taxon>Metazoa</taxon>
        <taxon>Ecdysozoa</taxon>
        <taxon>Nematoda</taxon>
        <taxon>Chromadorea</taxon>
        <taxon>Rhabditida</taxon>
        <taxon>Rhabditina</taxon>
        <taxon>Rhabditomorpha</taxon>
        <taxon>Rhabditoidea</taxon>
        <taxon>Rhabditidae</taxon>
        <taxon>Mesorhabditinae</taxon>
        <taxon>Mesorhabditis</taxon>
    </lineage>
</organism>
<keyword evidence="3" id="KW-0813">Transport</keyword>
<dbReference type="InterPro" id="IPR029569">
    <property type="entry name" value="CALHM"/>
</dbReference>
<dbReference type="PANTHER" id="PTHR32261:SF1">
    <property type="entry name" value="CALCIUM HOMEOSTASIS MODULATOR PROTEIN"/>
    <property type="match status" value="1"/>
</dbReference>
<dbReference type="GO" id="GO:0005261">
    <property type="term" value="F:monoatomic cation channel activity"/>
    <property type="evidence" value="ECO:0007669"/>
    <property type="project" value="TreeGrafter"/>
</dbReference>
<evidence type="ECO:0000313" key="11">
    <source>
        <dbReference type="Proteomes" id="UP001177023"/>
    </source>
</evidence>
<feature type="transmembrane region" description="Helical" evidence="9">
    <location>
        <begin position="192"/>
        <end position="212"/>
    </location>
</feature>
<evidence type="ECO:0000256" key="8">
    <source>
        <dbReference type="ARBA" id="ARBA00023303"/>
    </source>
</evidence>
<dbReference type="GO" id="GO:0005886">
    <property type="term" value="C:plasma membrane"/>
    <property type="evidence" value="ECO:0007669"/>
    <property type="project" value="TreeGrafter"/>
</dbReference>
<dbReference type="EMBL" id="CATQJA010002663">
    <property type="protein sequence ID" value="CAJ0581703.1"/>
    <property type="molecule type" value="Genomic_DNA"/>
</dbReference>
<evidence type="ECO:0000256" key="1">
    <source>
        <dbReference type="ARBA" id="ARBA00004141"/>
    </source>
</evidence>
<evidence type="ECO:0000256" key="7">
    <source>
        <dbReference type="ARBA" id="ARBA00023136"/>
    </source>
</evidence>
<evidence type="ECO:0000256" key="2">
    <source>
        <dbReference type="ARBA" id="ARBA00008497"/>
    </source>
</evidence>
<protein>
    <submittedName>
        <fullName evidence="10">Uncharacterized protein</fullName>
    </submittedName>
</protein>
<keyword evidence="7 9" id="KW-0472">Membrane</keyword>
<evidence type="ECO:0000256" key="9">
    <source>
        <dbReference type="SAM" id="Phobius"/>
    </source>
</evidence>
<dbReference type="PANTHER" id="PTHR32261">
    <property type="entry name" value="CALCIUM HOMEOSTASIS MODULATOR PROTEIN"/>
    <property type="match status" value="1"/>
</dbReference>
<dbReference type="GO" id="GO:1904669">
    <property type="term" value="P:ATP export"/>
    <property type="evidence" value="ECO:0007669"/>
    <property type="project" value="UniProtKB-ARBA"/>
</dbReference>
<keyword evidence="5 9" id="KW-1133">Transmembrane helix</keyword>